<keyword evidence="10" id="KW-1185">Reference proteome</keyword>
<keyword evidence="2" id="KW-1003">Cell membrane</keyword>
<dbReference type="EMBL" id="JAQGLA010000088">
    <property type="protein sequence ID" value="MDA3630139.1"/>
    <property type="molecule type" value="Genomic_DNA"/>
</dbReference>
<feature type="domain" description="Phage shock protein PspC N-terminal" evidence="8">
    <location>
        <begin position="24"/>
        <end position="80"/>
    </location>
</feature>
<sequence length="407" mass="41589">MSSTKHAGAAAAFEDTLRDFWATRPVRPRIGGKVGGVSAAIGRRYGIDPVLVRVAFVLAAIYGGAGVVLYLLGWLLFPKEGEPVPGNPSPKPEPTSSTLAVILVVLLIPGVFWLTSTPSIIGLAAGLGVLYLVHRTYGERNVAPPPTPAPAPSANPAATPVDENTWVYPGSGTTAAAEAQSPPKWDPLGAAPFAWDLPEPAEPEQPEPRRPRRRWITWTTLVLAAFAGGLTSSLGAPLAIALAIALGVLGLGLIAGSFLHGGRGLIAAAVPLAAVAMLASALPSSTFTGRIGDYTIVPTRTVELDPNYELSAGTVTLDLRDLKLAPDENVTTSANVGVGDVTVLLPPNVDVTAGCKTGLGDVQCLNAMSSGGAADQTATDYGADGLGGGHVSLDLQVGVGSVEVSRG</sequence>
<feature type="transmembrane region" description="Helical" evidence="7">
    <location>
        <begin position="238"/>
        <end position="258"/>
    </location>
</feature>
<feature type="region of interest" description="Disordered" evidence="6">
    <location>
        <begin position="143"/>
        <end position="182"/>
    </location>
</feature>
<dbReference type="Pfam" id="PF04024">
    <property type="entry name" value="PspC"/>
    <property type="match status" value="1"/>
</dbReference>
<evidence type="ECO:0000256" key="6">
    <source>
        <dbReference type="SAM" id="MobiDB-lite"/>
    </source>
</evidence>
<protein>
    <submittedName>
        <fullName evidence="9">PspC domain-containing protein</fullName>
    </submittedName>
</protein>
<accession>A0ABT4V863</accession>
<evidence type="ECO:0000256" key="7">
    <source>
        <dbReference type="SAM" id="Phobius"/>
    </source>
</evidence>
<keyword evidence="4 7" id="KW-1133">Transmembrane helix</keyword>
<dbReference type="PANTHER" id="PTHR33885:SF3">
    <property type="entry name" value="PHAGE SHOCK PROTEIN C"/>
    <property type="match status" value="1"/>
</dbReference>
<proteinExistence type="predicted"/>
<reference evidence="9 10" key="1">
    <citation type="submission" date="2022-11" db="EMBL/GenBank/DDBJ databases">
        <title>Draft genome sequence of Saccharopolyspora sp. WRP15-2 isolated from rhizosphere soils of wild rice in Thailand.</title>
        <authorList>
            <person name="Duangmal K."/>
            <person name="Kammanee S."/>
            <person name="Muangham S."/>
        </authorList>
    </citation>
    <scope>NUCLEOTIDE SEQUENCE [LARGE SCALE GENOMIC DNA]</scope>
    <source>
        <strain evidence="9 10">WRP15-2</strain>
    </source>
</reference>
<evidence type="ECO:0000256" key="4">
    <source>
        <dbReference type="ARBA" id="ARBA00022989"/>
    </source>
</evidence>
<evidence type="ECO:0000313" key="10">
    <source>
        <dbReference type="Proteomes" id="UP001210380"/>
    </source>
</evidence>
<feature type="compositionally biased region" description="Pro residues" evidence="6">
    <location>
        <begin position="143"/>
        <end position="153"/>
    </location>
</feature>
<evidence type="ECO:0000256" key="2">
    <source>
        <dbReference type="ARBA" id="ARBA00022475"/>
    </source>
</evidence>
<feature type="transmembrane region" description="Helical" evidence="7">
    <location>
        <begin position="265"/>
        <end position="282"/>
    </location>
</feature>
<evidence type="ECO:0000256" key="3">
    <source>
        <dbReference type="ARBA" id="ARBA00022692"/>
    </source>
</evidence>
<keyword evidence="3 7" id="KW-0812">Transmembrane</keyword>
<feature type="transmembrane region" description="Helical" evidence="7">
    <location>
        <begin position="50"/>
        <end position="77"/>
    </location>
</feature>
<evidence type="ECO:0000313" key="9">
    <source>
        <dbReference type="EMBL" id="MDA3630139.1"/>
    </source>
</evidence>
<organism evidence="9 10">
    <name type="scientific">Saccharopolyspora oryzae</name>
    <dbReference type="NCBI Taxonomy" id="2997343"/>
    <lineage>
        <taxon>Bacteria</taxon>
        <taxon>Bacillati</taxon>
        <taxon>Actinomycetota</taxon>
        <taxon>Actinomycetes</taxon>
        <taxon>Pseudonocardiales</taxon>
        <taxon>Pseudonocardiaceae</taxon>
        <taxon>Saccharopolyspora</taxon>
    </lineage>
</organism>
<feature type="transmembrane region" description="Helical" evidence="7">
    <location>
        <begin position="97"/>
        <end position="130"/>
    </location>
</feature>
<dbReference type="InterPro" id="IPR052027">
    <property type="entry name" value="PspC"/>
</dbReference>
<dbReference type="Proteomes" id="UP001210380">
    <property type="component" value="Unassembled WGS sequence"/>
</dbReference>
<evidence type="ECO:0000256" key="5">
    <source>
        <dbReference type="ARBA" id="ARBA00023136"/>
    </source>
</evidence>
<keyword evidence="5 7" id="KW-0472">Membrane</keyword>
<gene>
    <name evidence="9" type="ORF">OU415_32250</name>
</gene>
<comment type="caution">
    <text evidence="9">The sequence shown here is derived from an EMBL/GenBank/DDBJ whole genome shotgun (WGS) entry which is preliminary data.</text>
</comment>
<dbReference type="PANTHER" id="PTHR33885">
    <property type="entry name" value="PHAGE SHOCK PROTEIN C"/>
    <property type="match status" value="1"/>
</dbReference>
<evidence type="ECO:0000259" key="8">
    <source>
        <dbReference type="Pfam" id="PF04024"/>
    </source>
</evidence>
<feature type="transmembrane region" description="Helical" evidence="7">
    <location>
        <begin position="215"/>
        <end position="232"/>
    </location>
</feature>
<comment type="subcellular location">
    <subcellularLocation>
        <location evidence="1">Cell membrane</location>
        <topology evidence="1">Single-pass membrane protein</topology>
    </subcellularLocation>
</comment>
<dbReference type="RefSeq" id="WP_270953277.1">
    <property type="nucleotide sequence ID" value="NZ_JAQGLA010000088.1"/>
</dbReference>
<evidence type="ECO:0000256" key="1">
    <source>
        <dbReference type="ARBA" id="ARBA00004162"/>
    </source>
</evidence>
<dbReference type="InterPro" id="IPR007168">
    <property type="entry name" value="Phageshock_PspC_N"/>
</dbReference>
<name>A0ABT4V863_9PSEU</name>